<accession>A0A2S3ZLN7</accession>
<feature type="compositionally biased region" description="Basic residues" evidence="1">
    <location>
        <begin position="1"/>
        <end position="12"/>
    </location>
</feature>
<dbReference type="AlphaFoldDB" id="A0A2S3ZLN7"/>
<reference evidence="2 3" key="1">
    <citation type="submission" date="2018-01" db="EMBL/GenBank/DDBJ databases">
        <title>Cryobacterium sp. nov., from glaciers in China.</title>
        <authorList>
            <person name="Liu Q."/>
            <person name="Xin Y.-H."/>
        </authorList>
    </citation>
    <scope>NUCLEOTIDE SEQUENCE [LARGE SCALE GENOMIC DNA]</scope>
    <source>
        <strain evidence="2 3">TMB1-8</strain>
    </source>
</reference>
<evidence type="ECO:0000313" key="2">
    <source>
        <dbReference type="EMBL" id="POH69370.1"/>
    </source>
</evidence>
<organism evidence="2 3">
    <name type="scientific">Cryobacterium zongtaii</name>
    <dbReference type="NCBI Taxonomy" id="1259217"/>
    <lineage>
        <taxon>Bacteria</taxon>
        <taxon>Bacillati</taxon>
        <taxon>Actinomycetota</taxon>
        <taxon>Actinomycetes</taxon>
        <taxon>Micrococcales</taxon>
        <taxon>Microbacteriaceae</taxon>
        <taxon>Cryobacterium</taxon>
    </lineage>
</organism>
<protein>
    <submittedName>
        <fullName evidence="2">Uncharacterized protein</fullName>
    </submittedName>
</protein>
<dbReference type="Proteomes" id="UP000237104">
    <property type="component" value="Unassembled WGS sequence"/>
</dbReference>
<proteinExistence type="predicted"/>
<dbReference type="EMBL" id="PPXF01000022">
    <property type="protein sequence ID" value="POH69370.1"/>
    <property type="molecule type" value="Genomic_DNA"/>
</dbReference>
<evidence type="ECO:0000256" key="1">
    <source>
        <dbReference type="SAM" id="MobiDB-lite"/>
    </source>
</evidence>
<gene>
    <name evidence="2" type="ORF">C3B59_05630</name>
</gene>
<comment type="caution">
    <text evidence="2">The sequence shown here is derived from an EMBL/GenBank/DDBJ whole genome shotgun (WGS) entry which is preliminary data.</text>
</comment>
<dbReference type="RefSeq" id="WP_103430413.1">
    <property type="nucleotide sequence ID" value="NZ_PPXF01000022.1"/>
</dbReference>
<name>A0A2S3ZLN7_9MICO</name>
<sequence>MVQNKAKTRHNARQADGQRGPTRSIVVRMGAPEQLGFTINPDSSMMAALASGDMATRTAARAHFMIVTAQP</sequence>
<feature type="region of interest" description="Disordered" evidence="1">
    <location>
        <begin position="1"/>
        <end position="24"/>
    </location>
</feature>
<evidence type="ECO:0000313" key="3">
    <source>
        <dbReference type="Proteomes" id="UP000237104"/>
    </source>
</evidence>